<dbReference type="InterPro" id="IPR036890">
    <property type="entry name" value="HATPase_C_sf"/>
</dbReference>
<dbReference type="GO" id="GO:0004673">
    <property type="term" value="F:protein histidine kinase activity"/>
    <property type="evidence" value="ECO:0007669"/>
    <property type="project" value="UniProtKB-EC"/>
</dbReference>
<gene>
    <name evidence="11" type="ORF">J5Y06_17960</name>
</gene>
<keyword evidence="9" id="KW-0812">Transmembrane</keyword>
<evidence type="ECO:0000313" key="12">
    <source>
        <dbReference type="Proteomes" id="UP000666240"/>
    </source>
</evidence>
<accession>A0A8J7UIS1</accession>
<keyword evidence="5" id="KW-0547">Nucleotide-binding</keyword>
<dbReference type="Pfam" id="PF07536">
    <property type="entry name" value="HWE_HK"/>
    <property type="match status" value="1"/>
</dbReference>
<evidence type="ECO:0000256" key="1">
    <source>
        <dbReference type="ARBA" id="ARBA00000085"/>
    </source>
</evidence>
<evidence type="ECO:0000256" key="7">
    <source>
        <dbReference type="ARBA" id="ARBA00022840"/>
    </source>
</evidence>
<name>A0A8J7UIS1_9HYPH</name>
<keyword evidence="4" id="KW-0808">Transferase</keyword>
<dbReference type="AlphaFoldDB" id="A0A8J7UIS1"/>
<evidence type="ECO:0000259" key="10">
    <source>
        <dbReference type="SMART" id="SM00911"/>
    </source>
</evidence>
<evidence type="ECO:0000256" key="4">
    <source>
        <dbReference type="ARBA" id="ARBA00022679"/>
    </source>
</evidence>
<comment type="catalytic activity">
    <reaction evidence="1">
        <text>ATP + protein L-histidine = ADP + protein N-phospho-L-histidine.</text>
        <dbReference type="EC" id="2.7.13.3"/>
    </reaction>
</comment>
<keyword evidence="7" id="KW-0067">ATP-binding</keyword>
<keyword evidence="8" id="KW-0175">Coiled coil</keyword>
<evidence type="ECO:0000256" key="9">
    <source>
        <dbReference type="SAM" id="Phobius"/>
    </source>
</evidence>
<evidence type="ECO:0000256" key="3">
    <source>
        <dbReference type="ARBA" id="ARBA00022553"/>
    </source>
</evidence>
<proteinExistence type="predicted"/>
<reference evidence="11" key="1">
    <citation type="submission" date="2021-03" db="EMBL/GenBank/DDBJ databases">
        <title>Genome sequencing and assembly of Tianweitania sediminis.</title>
        <authorList>
            <person name="Chhetri G."/>
        </authorList>
    </citation>
    <scope>NUCLEOTIDE SEQUENCE</scope>
    <source>
        <strain evidence="11">Z8</strain>
    </source>
</reference>
<dbReference type="Gene3D" id="6.10.340.10">
    <property type="match status" value="1"/>
</dbReference>
<dbReference type="GO" id="GO:0005524">
    <property type="term" value="F:ATP binding"/>
    <property type="evidence" value="ECO:0007669"/>
    <property type="project" value="UniProtKB-KW"/>
</dbReference>
<feature type="domain" description="Signal transduction histidine kinase HWE region" evidence="10">
    <location>
        <begin position="353"/>
        <end position="435"/>
    </location>
</feature>
<evidence type="ECO:0000256" key="2">
    <source>
        <dbReference type="ARBA" id="ARBA00012438"/>
    </source>
</evidence>
<dbReference type="Gene3D" id="3.30.450.20">
    <property type="entry name" value="PAS domain"/>
    <property type="match status" value="1"/>
</dbReference>
<keyword evidence="9" id="KW-1133">Transmembrane helix</keyword>
<evidence type="ECO:0000256" key="5">
    <source>
        <dbReference type="ARBA" id="ARBA00022741"/>
    </source>
</evidence>
<dbReference type="EC" id="2.7.13.3" evidence="2"/>
<evidence type="ECO:0000256" key="8">
    <source>
        <dbReference type="SAM" id="Coils"/>
    </source>
</evidence>
<keyword evidence="12" id="KW-1185">Reference proteome</keyword>
<keyword evidence="3" id="KW-0597">Phosphoprotein</keyword>
<dbReference type="EMBL" id="JAGIYY010000008">
    <property type="protein sequence ID" value="MBP0440539.1"/>
    <property type="molecule type" value="Genomic_DNA"/>
</dbReference>
<comment type="caution">
    <text evidence="11">The sequence shown here is derived from an EMBL/GenBank/DDBJ whole genome shotgun (WGS) entry which is preliminary data.</text>
</comment>
<dbReference type="PANTHER" id="PTHR41523">
    <property type="entry name" value="TWO-COMPONENT SYSTEM SENSOR PROTEIN"/>
    <property type="match status" value="1"/>
</dbReference>
<dbReference type="SMART" id="SM00911">
    <property type="entry name" value="HWE_HK"/>
    <property type="match status" value="1"/>
</dbReference>
<keyword evidence="6 11" id="KW-0418">Kinase</keyword>
<feature type="coiled-coil region" evidence="8">
    <location>
        <begin position="326"/>
        <end position="353"/>
    </location>
</feature>
<dbReference type="PANTHER" id="PTHR41523:SF7">
    <property type="entry name" value="HISTIDINE KINASE"/>
    <property type="match status" value="1"/>
</dbReference>
<evidence type="ECO:0000256" key="6">
    <source>
        <dbReference type="ARBA" id="ARBA00022777"/>
    </source>
</evidence>
<dbReference type="CDD" id="cd18773">
    <property type="entry name" value="PDC1_HK_sensor"/>
    <property type="match status" value="1"/>
</dbReference>
<keyword evidence="9" id="KW-0472">Membrane</keyword>
<dbReference type="Proteomes" id="UP000666240">
    <property type="component" value="Unassembled WGS sequence"/>
</dbReference>
<protein>
    <recommendedName>
        <fullName evidence="2">histidine kinase</fullName>
        <ecNumber evidence="2">2.7.13.3</ecNumber>
    </recommendedName>
</protein>
<organism evidence="11 12">
    <name type="scientific">Tianweitania sediminis</name>
    <dbReference type="NCBI Taxonomy" id="1502156"/>
    <lineage>
        <taxon>Bacteria</taxon>
        <taxon>Pseudomonadati</taxon>
        <taxon>Pseudomonadota</taxon>
        <taxon>Alphaproteobacteria</taxon>
        <taxon>Hyphomicrobiales</taxon>
        <taxon>Phyllobacteriaceae</taxon>
        <taxon>Tianweitania</taxon>
    </lineage>
</organism>
<dbReference type="Gene3D" id="3.30.565.10">
    <property type="entry name" value="Histidine kinase-like ATPase, C-terminal domain"/>
    <property type="match status" value="1"/>
</dbReference>
<evidence type="ECO:0000313" key="11">
    <source>
        <dbReference type="EMBL" id="MBP0440539.1"/>
    </source>
</evidence>
<feature type="transmembrane region" description="Helical" evidence="9">
    <location>
        <begin position="270"/>
        <end position="293"/>
    </location>
</feature>
<dbReference type="InterPro" id="IPR011102">
    <property type="entry name" value="Sig_transdc_His_kinase_HWE"/>
</dbReference>
<sequence>MHPRRTISALLVLLVAIAIAPILAFSIVLLQSNARAQMEVVDTLAEAATNSIAESVEREITGMITTLRVISTAPSLREGRIRELYDWARSSLAGSGGHLILVDPDFNQIFNTRVPIGQALGQTSNPAAVQHAVDSRQPVISDIFFGRTAQTWVFNVVMPVPEEGRVPALILTQNAENLQRLLQQGRSGNGWSTALLDRGGKVLASTSGSTEIAQPFFLDLDLQSHTDPEHFWKTVGERDYEVVISPSPSSGWWVVSWISSQDASRSTRRALLLLLVGGGIVIAVVMLAALYLARQIARSVRGLALDAKRLGTGELVEMRTYPVAEVNVVAQALADASRERQSAENEIRFLMREVAHRSKNQLTVVSSIAKQSARNATSFPDFQESFQKRIQGLARSTDLLIAGGVGGVELRDLVCAQLEPFRPDSASRLSITGPVFRLGHHTAQTLGMAFHELATNAAKYGAFAGGSGRIDVNWTLSAEQLTLRWRETVAGLEKPAERRGFGTEVIERMVGRALDAEITRTMHEDGLEWVFVIPLARLEQDAPAESGAERA</sequence>